<comment type="caution">
    <text evidence="1">The sequence shown here is derived from an EMBL/GenBank/DDBJ whole genome shotgun (WGS) entry which is preliminary data.</text>
</comment>
<protein>
    <submittedName>
        <fullName evidence="1">Uncharacterized protein</fullName>
    </submittedName>
</protein>
<evidence type="ECO:0000313" key="1">
    <source>
        <dbReference type="EMBL" id="GAF06052.1"/>
    </source>
</evidence>
<gene>
    <name evidence="1" type="ORF">JCM21142_134822</name>
</gene>
<dbReference type="EMBL" id="BAMD01000285">
    <property type="protein sequence ID" value="GAF06052.1"/>
    <property type="molecule type" value="Genomic_DNA"/>
</dbReference>
<accession>W7YC50</accession>
<sequence>MSENKLTSYNFLATLTENGKDLYGNVYIPICKRALSKYSEKGKEFGADSDIQEQILEMYGFNVPITIVRQLIKASANSFSRKEKQETAIEIYENGKNFKMKLFCFQSI</sequence>
<dbReference type="AlphaFoldDB" id="W7YC50"/>
<keyword evidence="2" id="KW-1185">Reference proteome</keyword>
<proteinExistence type="predicted"/>
<organism evidence="1 2">
    <name type="scientific">Saccharicrinis fermentans DSM 9555 = JCM 21142</name>
    <dbReference type="NCBI Taxonomy" id="869213"/>
    <lineage>
        <taxon>Bacteria</taxon>
        <taxon>Pseudomonadati</taxon>
        <taxon>Bacteroidota</taxon>
        <taxon>Bacteroidia</taxon>
        <taxon>Marinilabiliales</taxon>
        <taxon>Marinilabiliaceae</taxon>
        <taxon>Saccharicrinis</taxon>
    </lineage>
</organism>
<reference evidence="1 2" key="1">
    <citation type="journal article" date="2014" name="Genome Announc.">
        <title>Draft Genome Sequence of Cytophaga fermentans JCM 21142T, a Facultative Anaerobe Isolated from Marine Mud.</title>
        <authorList>
            <person name="Starns D."/>
            <person name="Oshima K."/>
            <person name="Suda W."/>
            <person name="Iino T."/>
            <person name="Yuki M."/>
            <person name="Inoue J."/>
            <person name="Kitamura K."/>
            <person name="Iida T."/>
            <person name="Darby A."/>
            <person name="Hattori M."/>
            <person name="Ohkuma M."/>
        </authorList>
    </citation>
    <scope>NUCLEOTIDE SEQUENCE [LARGE SCALE GENOMIC DNA]</scope>
    <source>
        <strain evidence="1 2">JCM 21142</strain>
    </source>
</reference>
<dbReference type="RefSeq" id="WP_044214729.1">
    <property type="nucleotide sequence ID" value="NZ_BAMD01000285.1"/>
</dbReference>
<evidence type="ECO:0000313" key="2">
    <source>
        <dbReference type="Proteomes" id="UP000019402"/>
    </source>
</evidence>
<name>W7YC50_9BACT</name>
<dbReference type="Proteomes" id="UP000019402">
    <property type="component" value="Unassembled WGS sequence"/>
</dbReference>